<dbReference type="InterPro" id="IPR029476">
    <property type="entry name" value="DNase_NucA_NucB"/>
</dbReference>
<feature type="domain" description="Deoxyribonuclease NucA/NucB" evidence="2">
    <location>
        <begin position="326"/>
        <end position="401"/>
    </location>
</feature>
<comment type="caution">
    <text evidence="3">The sequence shown here is derived from an EMBL/GenBank/DDBJ whole genome shotgun (WGS) entry which is preliminary data.</text>
</comment>
<evidence type="ECO:0000256" key="1">
    <source>
        <dbReference type="SAM" id="MobiDB-lite"/>
    </source>
</evidence>
<evidence type="ECO:0000313" key="4">
    <source>
        <dbReference type="Proteomes" id="UP001597417"/>
    </source>
</evidence>
<evidence type="ECO:0000259" key="2">
    <source>
        <dbReference type="Pfam" id="PF14040"/>
    </source>
</evidence>
<dbReference type="EMBL" id="JBHUKR010000023">
    <property type="protein sequence ID" value="MFD2421849.1"/>
    <property type="molecule type" value="Genomic_DNA"/>
</dbReference>
<accession>A0ABW5G4M3</accession>
<reference evidence="4" key="1">
    <citation type="journal article" date="2019" name="Int. J. Syst. Evol. Microbiol.">
        <title>The Global Catalogue of Microorganisms (GCM) 10K type strain sequencing project: providing services to taxonomists for standard genome sequencing and annotation.</title>
        <authorList>
            <consortium name="The Broad Institute Genomics Platform"/>
            <consortium name="The Broad Institute Genome Sequencing Center for Infectious Disease"/>
            <person name="Wu L."/>
            <person name="Ma J."/>
        </authorList>
    </citation>
    <scope>NUCLEOTIDE SEQUENCE [LARGE SCALE GENOMIC DNA]</scope>
    <source>
        <strain evidence="4">CGMCC 4.7645</strain>
    </source>
</reference>
<dbReference type="Pfam" id="PF14040">
    <property type="entry name" value="DNase_NucA_NucB"/>
    <property type="match status" value="1"/>
</dbReference>
<feature type="region of interest" description="Disordered" evidence="1">
    <location>
        <begin position="297"/>
        <end position="317"/>
    </location>
</feature>
<name>A0ABW5G4M3_9PSEU</name>
<protein>
    <submittedName>
        <fullName evidence="3">NucA/NucB deoxyribonuclease domain-containing protein</fullName>
    </submittedName>
</protein>
<dbReference type="Proteomes" id="UP001597417">
    <property type="component" value="Unassembled WGS sequence"/>
</dbReference>
<gene>
    <name evidence="3" type="ORF">ACFSXZ_36525</name>
</gene>
<sequence length="425" mass="45652">MFRYRRTAFAAVAAALVTAGVAAILLTQPENVVLTGASVRQVSLSSDLTSAEGVQVLEEPTSQAHWDPIECQTAVARANPATGTGLAYRNRSSFCAVNKYWVEHADSKGNVSWLDVRLTITGKTVGQTDDMNPARRVNLTNTRKAVLKVTVDITRSTGVFANPAASWLEIGAACEAPRPLASSCQSTTGVQHRTLSEWRDPSSRFAEFIFSSPAHSGEATVDGALGNARFTVRGGTTGAVAQGKKSDPIGIRFDSAGYLTSRSGAVFLYHAPFLVQSYRDASMYEVTRHIDRALNHPETTFPRPPAGQHKNIPGGSANAPLQRTIRDDGRHNDVQAACRDAERASGNNPDYTAAGMECDEFPFATTAQGPAHAGLNFSAYAVPARQNTNAGNYLNSFYNNDRVLRLPGTTLTIPIGDAFYVVITR</sequence>
<organism evidence="3 4">
    <name type="scientific">Amycolatopsis pigmentata</name>
    <dbReference type="NCBI Taxonomy" id="450801"/>
    <lineage>
        <taxon>Bacteria</taxon>
        <taxon>Bacillati</taxon>
        <taxon>Actinomycetota</taxon>
        <taxon>Actinomycetes</taxon>
        <taxon>Pseudonocardiales</taxon>
        <taxon>Pseudonocardiaceae</taxon>
        <taxon>Amycolatopsis</taxon>
    </lineage>
</organism>
<dbReference type="RefSeq" id="WP_378270648.1">
    <property type="nucleotide sequence ID" value="NZ_JBHUKR010000023.1"/>
</dbReference>
<keyword evidence="4" id="KW-1185">Reference proteome</keyword>
<proteinExistence type="predicted"/>
<evidence type="ECO:0000313" key="3">
    <source>
        <dbReference type="EMBL" id="MFD2421849.1"/>
    </source>
</evidence>